<dbReference type="Gene3D" id="2.130.10.10">
    <property type="entry name" value="YVTN repeat-like/Quinoprotein amine dehydrogenase"/>
    <property type="match status" value="1"/>
</dbReference>
<dbReference type="InterPro" id="IPR017896">
    <property type="entry name" value="4Fe4S_Fe-S-bd"/>
</dbReference>
<protein>
    <recommendedName>
        <fullName evidence="1">4Fe-4S ferredoxin-type domain-containing protein</fullName>
    </recommendedName>
</protein>
<dbReference type="AlphaFoldDB" id="X1JZQ2"/>
<dbReference type="Pfam" id="PF13187">
    <property type="entry name" value="Fer4_9"/>
    <property type="match status" value="1"/>
</dbReference>
<organism evidence="2">
    <name type="scientific">marine sediment metagenome</name>
    <dbReference type="NCBI Taxonomy" id="412755"/>
    <lineage>
        <taxon>unclassified sequences</taxon>
        <taxon>metagenomes</taxon>
        <taxon>ecological metagenomes</taxon>
    </lineage>
</organism>
<evidence type="ECO:0000259" key="1">
    <source>
        <dbReference type="PROSITE" id="PS51379"/>
    </source>
</evidence>
<comment type="caution">
    <text evidence="2">The sequence shown here is derived from an EMBL/GenBank/DDBJ whole genome shotgun (WGS) entry which is preliminary data.</text>
</comment>
<dbReference type="InterPro" id="IPR015943">
    <property type="entry name" value="WD40/YVTN_repeat-like_dom_sf"/>
</dbReference>
<dbReference type="SUPFAM" id="SSF50978">
    <property type="entry name" value="WD40 repeat-like"/>
    <property type="match status" value="1"/>
</dbReference>
<dbReference type="Gene3D" id="3.30.70.20">
    <property type="match status" value="1"/>
</dbReference>
<feature type="non-terminal residue" evidence="2">
    <location>
        <position position="1"/>
    </location>
</feature>
<evidence type="ECO:0000313" key="2">
    <source>
        <dbReference type="EMBL" id="GAH75333.1"/>
    </source>
</evidence>
<reference evidence="2" key="1">
    <citation type="journal article" date="2014" name="Front. Microbiol.">
        <title>High frequency of phylogenetically diverse reductive dehalogenase-homologous genes in deep subseafloor sedimentary metagenomes.</title>
        <authorList>
            <person name="Kawai M."/>
            <person name="Futagami T."/>
            <person name="Toyoda A."/>
            <person name="Takaki Y."/>
            <person name="Nishi S."/>
            <person name="Hori S."/>
            <person name="Arai W."/>
            <person name="Tsubouchi T."/>
            <person name="Morono Y."/>
            <person name="Uchiyama I."/>
            <person name="Ito T."/>
            <person name="Fujiyama A."/>
            <person name="Inagaki F."/>
            <person name="Takami H."/>
        </authorList>
    </citation>
    <scope>NUCLEOTIDE SEQUENCE</scope>
    <source>
        <strain evidence="2">Expedition CK06-06</strain>
    </source>
</reference>
<accession>X1JZQ2</accession>
<sequence>VIACGNDGSLRVFKGKDGDLVWFKRFKDKIRCVSIFKLKNRELFVCGGDDKKLHLIDKLTQEEIKSIQFDDYVWKCFSFLHNDENYLLVSTYSFEYFDESFNIEDIEFSSKLMCLNQKLEKKWDIAHINTECLIQTKIGSNSYIVLGTTKGKLLIIDEVSGKIDMDACTGCGTCYEVCPSENFGEPEGGKVNIIEDNRDDCVGCRACETQCPEECIEITED</sequence>
<proteinExistence type="predicted"/>
<dbReference type="SUPFAM" id="SSF54862">
    <property type="entry name" value="4Fe-4S ferredoxins"/>
    <property type="match status" value="1"/>
</dbReference>
<name>X1JZQ2_9ZZZZ</name>
<feature type="domain" description="4Fe-4S ferredoxin-type" evidence="1">
    <location>
        <begin position="192"/>
        <end position="221"/>
    </location>
</feature>
<dbReference type="InterPro" id="IPR036322">
    <property type="entry name" value="WD40_repeat_dom_sf"/>
</dbReference>
<dbReference type="EMBL" id="BARU01027584">
    <property type="protein sequence ID" value="GAH75333.1"/>
    <property type="molecule type" value="Genomic_DNA"/>
</dbReference>
<gene>
    <name evidence="2" type="ORF">S03H2_44145</name>
</gene>
<dbReference type="InterPro" id="IPR017900">
    <property type="entry name" value="4Fe4S_Fe_S_CS"/>
</dbReference>
<feature type="domain" description="4Fe-4S ferredoxin-type" evidence="1">
    <location>
        <begin position="159"/>
        <end position="188"/>
    </location>
</feature>
<dbReference type="PROSITE" id="PS00198">
    <property type="entry name" value="4FE4S_FER_1"/>
    <property type="match status" value="2"/>
</dbReference>
<dbReference type="PROSITE" id="PS51379">
    <property type="entry name" value="4FE4S_FER_2"/>
    <property type="match status" value="2"/>
</dbReference>